<keyword evidence="4" id="KW-1185">Reference proteome</keyword>
<protein>
    <submittedName>
        <fullName evidence="3">Uncharacterized protein</fullName>
    </submittedName>
</protein>
<sequence length="341" mass="37809">MNVDPRQLISGYFDDTLNENEHVRLTEWINANPANARQFADASLLHDRLRDELVVQATLTPEEVSGRPKLAPTRPWRIGRTAAVLSGIAAALVIVAMVWSGLGESPASAAEVELNRVIAASARAVDRTYRITVEEVALSRPPRERDRRPTGGGPEERRPPKPAMDNALLHVRGGHQFVLVRTTATGELFLTGSNGRSSWAIRPDGPVRVSSDRTSFSRDLPGHEQSMALTDTEEALQTLRKAYDIQVLPVETAPDDTSRSESSRLLVAVKKPGNRGPKRVEITYVVNTGRILQMRFVEMPYGPESLTLRLTLTDESDLGPSFFEHTFHHAPERAVEYEELP</sequence>
<dbReference type="AlphaFoldDB" id="A0A7M2X1A5"/>
<evidence type="ECO:0000256" key="2">
    <source>
        <dbReference type="SAM" id="Phobius"/>
    </source>
</evidence>
<proteinExistence type="predicted"/>
<evidence type="ECO:0000313" key="3">
    <source>
        <dbReference type="EMBL" id="QOV91232.1"/>
    </source>
</evidence>
<keyword evidence="2" id="KW-0472">Membrane</keyword>
<organism evidence="3 4">
    <name type="scientific">Humisphaera borealis</name>
    <dbReference type="NCBI Taxonomy" id="2807512"/>
    <lineage>
        <taxon>Bacteria</taxon>
        <taxon>Pseudomonadati</taxon>
        <taxon>Planctomycetota</taxon>
        <taxon>Phycisphaerae</taxon>
        <taxon>Tepidisphaerales</taxon>
        <taxon>Tepidisphaeraceae</taxon>
        <taxon>Humisphaera</taxon>
    </lineage>
</organism>
<dbReference type="Proteomes" id="UP000593765">
    <property type="component" value="Chromosome"/>
</dbReference>
<dbReference type="KEGG" id="hbs:IPV69_07705"/>
<keyword evidence="2" id="KW-1133">Transmembrane helix</keyword>
<keyword evidence="2" id="KW-0812">Transmembrane</keyword>
<gene>
    <name evidence="3" type="ORF">IPV69_07705</name>
</gene>
<reference evidence="3 4" key="1">
    <citation type="submission" date="2020-10" db="EMBL/GenBank/DDBJ databases">
        <title>Wide distribution of Phycisphaera-like planctomycetes from WD2101 soil group in peatlands and genome analysis of the first cultivated representative.</title>
        <authorList>
            <person name="Dedysh S.N."/>
            <person name="Beletsky A.V."/>
            <person name="Ivanova A."/>
            <person name="Kulichevskaya I.S."/>
            <person name="Suzina N.E."/>
            <person name="Philippov D.A."/>
            <person name="Rakitin A.L."/>
            <person name="Mardanov A.V."/>
            <person name="Ravin N.V."/>
        </authorList>
    </citation>
    <scope>NUCLEOTIDE SEQUENCE [LARGE SCALE GENOMIC DNA]</scope>
    <source>
        <strain evidence="3 4">M1803</strain>
    </source>
</reference>
<feature type="region of interest" description="Disordered" evidence="1">
    <location>
        <begin position="202"/>
        <end position="221"/>
    </location>
</feature>
<evidence type="ECO:0000256" key="1">
    <source>
        <dbReference type="SAM" id="MobiDB-lite"/>
    </source>
</evidence>
<dbReference type="EMBL" id="CP063458">
    <property type="protein sequence ID" value="QOV91232.1"/>
    <property type="molecule type" value="Genomic_DNA"/>
</dbReference>
<feature type="compositionally biased region" description="Basic and acidic residues" evidence="1">
    <location>
        <begin position="141"/>
        <end position="159"/>
    </location>
</feature>
<name>A0A7M2X1A5_9BACT</name>
<feature type="region of interest" description="Disordered" evidence="1">
    <location>
        <begin position="136"/>
        <end position="165"/>
    </location>
</feature>
<accession>A0A7M2X1A5</accession>
<dbReference type="RefSeq" id="WP_206294417.1">
    <property type="nucleotide sequence ID" value="NZ_CP063458.1"/>
</dbReference>
<evidence type="ECO:0000313" key="4">
    <source>
        <dbReference type="Proteomes" id="UP000593765"/>
    </source>
</evidence>
<feature type="transmembrane region" description="Helical" evidence="2">
    <location>
        <begin position="82"/>
        <end position="102"/>
    </location>
</feature>